<proteinExistence type="inferred from homology"/>
<protein>
    <recommendedName>
        <fullName evidence="12 13">Quinolinate synthase</fullName>
        <ecNumber evidence="3 13">2.5.1.72</ecNumber>
    </recommendedName>
</protein>
<feature type="binding site" evidence="13">
    <location>
        <position position="361"/>
    </location>
    <ligand>
        <name>[4Fe-4S] cluster</name>
        <dbReference type="ChEBI" id="CHEBI:49883"/>
    </ligand>
</feature>
<dbReference type="InterPro" id="IPR023515">
    <property type="entry name" value="Quinolinate_synth_A_type3"/>
</dbReference>
<keyword evidence="4 13" id="KW-0004">4Fe-4S</keyword>
<keyword evidence="6 13" id="KW-0662">Pyridine nucleotide biosynthesis</keyword>
<evidence type="ECO:0000256" key="6">
    <source>
        <dbReference type="ARBA" id="ARBA00022642"/>
    </source>
</evidence>
<dbReference type="GO" id="GO:0005829">
    <property type="term" value="C:cytosol"/>
    <property type="evidence" value="ECO:0007669"/>
    <property type="project" value="TreeGrafter"/>
</dbReference>
<evidence type="ECO:0000256" key="1">
    <source>
        <dbReference type="ARBA" id="ARBA00003791"/>
    </source>
</evidence>
<accession>A0A1I3WH32</accession>
<feature type="binding site" evidence="13">
    <location>
        <begin position="287"/>
        <end position="289"/>
    </location>
    <ligand>
        <name>iminosuccinate</name>
        <dbReference type="ChEBI" id="CHEBI:77875"/>
    </ligand>
</feature>
<comment type="similarity">
    <text evidence="13">Belongs to the quinolinate synthase family. Type 3 subfamily.</text>
</comment>
<dbReference type="NCBIfam" id="NF006881">
    <property type="entry name" value="PRK09375.2-2"/>
    <property type="match status" value="1"/>
</dbReference>
<evidence type="ECO:0000256" key="4">
    <source>
        <dbReference type="ARBA" id="ARBA00022485"/>
    </source>
</evidence>
<name>A0A1I3WH32_9ACTN</name>
<evidence type="ECO:0000313" key="16">
    <source>
        <dbReference type="Proteomes" id="UP000198928"/>
    </source>
</evidence>
<dbReference type="HAMAP" id="MF_00569">
    <property type="entry name" value="NadA_type3"/>
    <property type="match status" value="1"/>
</dbReference>
<dbReference type="AlphaFoldDB" id="A0A1I3WH32"/>
<evidence type="ECO:0000256" key="5">
    <source>
        <dbReference type="ARBA" id="ARBA00022490"/>
    </source>
</evidence>
<dbReference type="Gene3D" id="3.40.50.10800">
    <property type="entry name" value="NadA-like"/>
    <property type="match status" value="3"/>
</dbReference>
<feature type="binding site" evidence="13">
    <location>
        <position position="138"/>
    </location>
    <ligand>
        <name>[4Fe-4S] cluster</name>
        <dbReference type="ChEBI" id="CHEBI:49883"/>
    </ligand>
</feature>
<gene>
    <name evidence="13" type="primary">nadA</name>
    <name evidence="15" type="ORF">SAMN05192584_103299</name>
</gene>
<evidence type="ECO:0000256" key="2">
    <source>
        <dbReference type="ARBA" id="ARBA00005065"/>
    </source>
</evidence>
<feature type="binding site" evidence="13">
    <location>
        <position position="304"/>
    </location>
    <ligand>
        <name>iminosuccinate</name>
        <dbReference type="ChEBI" id="CHEBI:77875"/>
    </ligand>
</feature>
<comment type="cofactor">
    <cofactor evidence="13">
        <name>[4Fe-4S] cluster</name>
        <dbReference type="ChEBI" id="CHEBI:49883"/>
    </cofactor>
    <text evidence="13">Binds 1 [4Fe-4S] cluster per subunit.</text>
</comment>
<evidence type="ECO:0000256" key="9">
    <source>
        <dbReference type="ARBA" id="ARBA00023004"/>
    </source>
</evidence>
<dbReference type="GO" id="GO:0034628">
    <property type="term" value="P:'de novo' NAD+ biosynthetic process from L-aspartate"/>
    <property type="evidence" value="ECO:0007669"/>
    <property type="project" value="TreeGrafter"/>
</dbReference>
<feature type="binding site" evidence="13">
    <location>
        <position position="91"/>
    </location>
    <ligand>
        <name>iminosuccinate</name>
        <dbReference type="ChEBI" id="CHEBI:77875"/>
    </ligand>
</feature>
<dbReference type="NCBIfam" id="TIGR00550">
    <property type="entry name" value="nadA"/>
    <property type="match status" value="1"/>
</dbReference>
<keyword evidence="9 13" id="KW-0408">Iron</keyword>
<feature type="binding site" evidence="13">
    <location>
        <position position="261"/>
    </location>
    <ligand>
        <name>[4Fe-4S] cluster</name>
        <dbReference type="ChEBI" id="CHEBI:49883"/>
    </ligand>
</feature>
<evidence type="ECO:0000256" key="11">
    <source>
        <dbReference type="ARBA" id="ARBA00050125"/>
    </source>
</evidence>
<evidence type="ECO:0000256" key="3">
    <source>
        <dbReference type="ARBA" id="ARBA00012669"/>
    </source>
</evidence>
<evidence type="ECO:0000256" key="12">
    <source>
        <dbReference type="ARBA" id="ARBA00073059"/>
    </source>
</evidence>
<keyword evidence="5 13" id="KW-0963">Cytoplasm</keyword>
<dbReference type="PANTHER" id="PTHR30573">
    <property type="entry name" value="QUINOLINATE SYNTHETASE A"/>
    <property type="match status" value="1"/>
</dbReference>
<evidence type="ECO:0000256" key="10">
    <source>
        <dbReference type="ARBA" id="ARBA00023014"/>
    </source>
</evidence>
<reference evidence="16" key="1">
    <citation type="submission" date="2016-10" db="EMBL/GenBank/DDBJ databases">
        <authorList>
            <person name="Varghese N."/>
            <person name="Submissions S."/>
        </authorList>
    </citation>
    <scope>NUCLEOTIDE SEQUENCE [LARGE SCALE GENOMIC DNA]</scope>
    <source>
        <strain evidence="16">PL19</strain>
    </source>
</reference>
<feature type="region of interest" description="Disordered" evidence="14">
    <location>
        <begin position="34"/>
        <end position="53"/>
    </location>
</feature>
<evidence type="ECO:0000256" key="7">
    <source>
        <dbReference type="ARBA" id="ARBA00022679"/>
    </source>
</evidence>
<keyword evidence="8 13" id="KW-0479">Metal-binding</keyword>
<dbReference type="FunFam" id="3.40.50.10800:FF:000001">
    <property type="entry name" value="Quinolinate synthase A"/>
    <property type="match status" value="1"/>
</dbReference>
<feature type="binding site" evidence="13">
    <location>
        <position position="74"/>
    </location>
    <ligand>
        <name>iminosuccinate</name>
        <dbReference type="ChEBI" id="CHEBI:77875"/>
    </ligand>
</feature>
<evidence type="ECO:0000256" key="8">
    <source>
        <dbReference type="ARBA" id="ARBA00022723"/>
    </source>
</evidence>
<keyword evidence="10 13" id="KW-0411">Iron-sulfur</keyword>
<dbReference type="UniPathway" id="UPA00253">
    <property type="reaction ID" value="UER00327"/>
</dbReference>
<evidence type="ECO:0000313" key="15">
    <source>
        <dbReference type="EMBL" id="SFK07014.1"/>
    </source>
</evidence>
<dbReference type="GO" id="GO:0046872">
    <property type="term" value="F:metal ion binding"/>
    <property type="evidence" value="ECO:0007669"/>
    <property type="project" value="UniProtKB-KW"/>
</dbReference>
<dbReference type="SUPFAM" id="SSF142754">
    <property type="entry name" value="NadA-like"/>
    <property type="match status" value="1"/>
</dbReference>
<evidence type="ECO:0000256" key="14">
    <source>
        <dbReference type="SAM" id="MobiDB-lite"/>
    </source>
</evidence>
<dbReference type="Proteomes" id="UP000198928">
    <property type="component" value="Unassembled WGS sequence"/>
</dbReference>
<dbReference type="EC" id="2.5.1.72" evidence="3 13"/>
<comment type="pathway">
    <text evidence="2 13">Cofactor biosynthesis; NAD(+) biosynthesis; quinolinate from iminoaspartate: step 1/1.</text>
</comment>
<organism evidence="15 16">
    <name type="scientific">Streptomyces pini</name>
    <dbReference type="NCBI Taxonomy" id="1520580"/>
    <lineage>
        <taxon>Bacteria</taxon>
        <taxon>Bacillati</taxon>
        <taxon>Actinomycetota</taxon>
        <taxon>Actinomycetes</taxon>
        <taxon>Kitasatosporales</taxon>
        <taxon>Streptomycetaceae</taxon>
        <taxon>Streptomyces</taxon>
    </lineage>
</organism>
<comment type="subcellular location">
    <subcellularLocation>
        <location evidence="13">Cytoplasm</location>
    </subcellularLocation>
</comment>
<comment type="catalytic activity">
    <reaction evidence="11">
        <text>iminosuccinate + dihydroxyacetone phosphate = quinolinate + phosphate + 2 H2O + H(+)</text>
        <dbReference type="Rhea" id="RHEA:25888"/>
        <dbReference type="ChEBI" id="CHEBI:15377"/>
        <dbReference type="ChEBI" id="CHEBI:15378"/>
        <dbReference type="ChEBI" id="CHEBI:29959"/>
        <dbReference type="ChEBI" id="CHEBI:43474"/>
        <dbReference type="ChEBI" id="CHEBI:57642"/>
        <dbReference type="ChEBI" id="CHEBI:77875"/>
        <dbReference type="EC" id="2.5.1.72"/>
    </reaction>
    <physiologicalReaction direction="left-to-right" evidence="11">
        <dbReference type="Rhea" id="RHEA:25889"/>
    </physiologicalReaction>
</comment>
<dbReference type="Pfam" id="PF02445">
    <property type="entry name" value="NadA"/>
    <property type="match status" value="1"/>
</dbReference>
<dbReference type="InterPro" id="IPR003473">
    <property type="entry name" value="NadA"/>
</dbReference>
<dbReference type="NCBIfam" id="NF006883">
    <property type="entry name" value="PRK09375.2-4"/>
    <property type="match status" value="1"/>
</dbReference>
<feature type="binding site" evidence="13">
    <location>
        <begin position="170"/>
        <end position="172"/>
    </location>
    <ligand>
        <name>iminosuccinate</name>
        <dbReference type="ChEBI" id="CHEBI:77875"/>
    </ligand>
</feature>
<keyword evidence="7 13" id="KW-0808">Transferase</keyword>
<dbReference type="GO" id="GO:0051539">
    <property type="term" value="F:4 iron, 4 sulfur cluster binding"/>
    <property type="evidence" value="ECO:0007669"/>
    <property type="project" value="UniProtKB-KW"/>
</dbReference>
<dbReference type="PANTHER" id="PTHR30573:SF0">
    <property type="entry name" value="QUINOLINATE SYNTHASE, CHLOROPLASTIC"/>
    <property type="match status" value="1"/>
</dbReference>
<feature type="binding site" evidence="13">
    <location>
        <position position="191"/>
    </location>
    <ligand>
        <name>iminosuccinate</name>
        <dbReference type="ChEBI" id="CHEBI:77875"/>
    </ligand>
</feature>
<sequence>MNTAPPSAPATPGDALDVQPTPLALLLLGRDADPRSERGVECPGDLPSPSDPGLIERARAAKERLGEKVFVLGHHYQRDEVIQFADVTGDSFKLARDAAARPEAEYIVFCGVHFMAESADILTSDRQQVVLPDLAAGCSMADMATAEQVAECWDVLTEAGVADATVPVSYMNSSADIKAFTGRHGGTICTSSNAGRALDWAFGQGEKVLFLPDQHLGRNTAVRDMGMSLEDCVVYNPHKPNGGLTPEELRAAKMILWRGHCSVHGRFTLDSVRDVRERVPGVNVLVHPECRHEVVAAADYVGSTEYIIKTLEAAPAGSKWAIGTELNLVRRLANRFAPGLRHGEPQEGKEIVFLDRTVCFCSTMNRIDLPHLVWALESLADGKVVNRIQVDPETEKFAKLALERMLALP</sequence>
<dbReference type="EMBL" id="FOSG01000003">
    <property type="protein sequence ID" value="SFK07014.1"/>
    <property type="molecule type" value="Genomic_DNA"/>
</dbReference>
<evidence type="ECO:0000256" key="13">
    <source>
        <dbReference type="HAMAP-Rule" id="MF_00569"/>
    </source>
</evidence>
<dbReference type="InterPro" id="IPR036094">
    <property type="entry name" value="NadA_sf"/>
</dbReference>
<comment type="function">
    <text evidence="1 13">Catalyzes the condensation of iminoaspartate with dihydroxyacetone phosphate to form quinolinate.</text>
</comment>
<keyword evidence="16" id="KW-1185">Reference proteome</keyword>
<dbReference type="GO" id="GO:0008987">
    <property type="term" value="F:quinolinate synthetase A activity"/>
    <property type="evidence" value="ECO:0007669"/>
    <property type="project" value="UniProtKB-UniRule"/>
</dbReference>